<dbReference type="PANTHER" id="PTHR43153">
    <property type="entry name" value="ELECTRON TRANSFER FLAVOPROTEIN ALPHA"/>
    <property type="match status" value="1"/>
</dbReference>
<feature type="binding site" evidence="7">
    <location>
        <position position="308"/>
    </location>
    <ligand>
        <name>FAD</name>
        <dbReference type="ChEBI" id="CHEBI:57692"/>
    </ligand>
</feature>
<feature type="binding site" evidence="7">
    <location>
        <begin position="347"/>
        <end position="351"/>
    </location>
    <ligand>
        <name>FAD</name>
        <dbReference type="ChEBI" id="CHEBI:57692"/>
    </ligand>
</feature>
<dbReference type="PROSITE" id="PS51379">
    <property type="entry name" value="4FE4S_FER_2"/>
    <property type="match status" value="2"/>
</dbReference>
<evidence type="ECO:0000256" key="3">
    <source>
        <dbReference type="ARBA" id="ARBA00022723"/>
    </source>
</evidence>
<keyword evidence="4 7" id="KW-0274">FAD</keyword>
<keyword evidence="10" id="KW-1185">Reference proteome</keyword>
<evidence type="ECO:0000256" key="2">
    <source>
        <dbReference type="ARBA" id="ARBA00022630"/>
    </source>
</evidence>
<feature type="binding site" evidence="7">
    <location>
        <begin position="333"/>
        <end position="334"/>
    </location>
    <ligand>
        <name>FAD</name>
        <dbReference type="ChEBI" id="CHEBI:57692"/>
    </ligand>
</feature>
<dbReference type="SUPFAM" id="SSF54862">
    <property type="entry name" value="4Fe-4S ferredoxins"/>
    <property type="match status" value="1"/>
</dbReference>
<dbReference type="InterPro" id="IPR014729">
    <property type="entry name" value="Rossmann-like_a/b/a_fold"/>
</dbReference>
<dbReference type="Pfam" id="PF13237">
    <property type="entry name" value="Fer4_10"/>
    <property type="match status" value="1"/>
</dbReference>
<feature type="binding site" evidence="7">
    <location>
        <begin position="364"/>
        <end position="371"/>
    </location>
    <ligand>
        <name>FAD</name>
        <dbReference type="ChEBI" id="CHEBI:57692"/>
    </ligand>
</feature>
<dbReference type="SMART" id="SM00893">
    <property type="entry name" value="ETF"/>
    <property type="match status" value="1"/>
</dbReference>
<evidence type="ECO:0000256" key="1">
    <source>
        <dbReference type="ARBA" id="ARBA00005817"/>
    </source>
</evidence>
<evidence type="ECO:0000259" key="8">
    <source>
        <dbReference type="PROSITE" id="PS51379"/>
    </source>
</evidence>
<accession>A0A845QGM2</accession>
<dbReference type="InterPro" id="IPR001308">
    <property type="entry name" value="ETF_a/FixB"/>
</dbReference>
<comment type="similarity">
    <text evidence="1">Belongs to the ETF alpha-subunit/FixB family.</text>
</comment>
<comment type="caution">
    <text evidence="9">The sequence shown here is derived from an EMBL/GenBank/DDBJ whole genome shotgun (WGS) entry which is preliminary data.</text>
</comment>
<feature type="binding site" evidence="7">
    <location>
        <position position="385"/>
    </location>
    <ligand>
        <name>FAD</name>
        <dbReference type="ChEBI" id="CHEBI:57692"/>
    </ligand>
</feature>
<feature type="domain" description="4Fe-4S ferredoxin-type" evidence="8">
    <location>
        <begin position="32"/>
        <end position="59"/>
    </location>
</feature>
<organism evidence="9 10">
    <name type="scientific">Anaerotruncus colihominis</name>
    <dbReference type="NCBI Taxonomy" id="169435"/>
    <lineage>
        <taxon>Bacteria</taxon>
        <taxon>Bacillati</taxon>
        <taxon>Bacillota</taxon>
        <taxon>Clostridia</taxon>
        <taxon>Eubacteriales</taxon>
        <taxon>Oscillospiraceae</taxon>
        <taxon>Anaerotruncus</taxon>
    </lineage>
</organism>
<dbReference type="Pfam" id="PF00766">
    <property type="entry name" value="ETF_alpha"/>
    <property type="match status" value="1"/>
</dbReference>
<dbReference type="Gene3D" id="3.30.70.20">
    <property type="match status" value="2"/>
</dbReference>
<dbReference type="SUPFAM" id="SSF52402">
    <property type="entry name" value="Adenine nucleotide alpha hydrolases-like"/>
    <property type="match status" value="1"/>
</dbReference>
<keyword evidence="5" id="KW-0408">Iron</keyword>
<keyword evidence="6" id="KW-0411">Iron-sulfur</keyword>
<dbReference type="InterPro" id="IPR014730">
    <property type="entry name" value="ETF_a/b_N"/>
</dbReference>
<dbReference type="GO" id="GO:0046872">
    <property type="term" value="F:metal ion binding"/>
    <property type="evidence" value="ECO:0007669"/>
    <property type="project" value="UniProtKB-KW"/>
</dbReference>
<dbReference type="GO" id="GO:0050660">
    <property type="term" value="F:flavin adenine dinucleotide binding"/>
    <property type="evidence" value="ECO:0007669"/>
    <property type="project" value="InterPro"/>
</dbReference>
<dbReference type="InterPro" id="IPR029035">
    <property type="entry name" value="DHS-like_NAD/FAD-binding_dom"/>
</dbReference>
<evidence type="ECO:0000256" key="7">
    <source>
        <dbReference type="PIRSR" id="PIRSR000089-1"/>
    </source>
</evidence>
<dbReference type="Gene3D" id="3.40.50.620">
    <property type="entry name" value="HUPs"/>
    <property type="match status" value="1"/>
</dbReference>
<reference evidence="9 10" key="1">
    <citation type="submission" date="2018-08" db="EMBL/GenBank/DDBJ databases">
        <title>Murine metabolic-syndrome-specific gut microbial biobank.</title>
        <authorList>
            <person name="Liu C."/>
        </authorList>
    </citation>
    <scope>NUCLEOTIDE SEQUENCE [LARGE SCALE GENOMIC DNA]</scope>
    <source>
        <strain evidence="9 10">28</strain>
    </source>
</reference>
<dbReference type="InterPro" id="IPR017896">
    <property type="entry name" value="4Fe4S_Fe-S-bd"/>
</dbReference>
<dbReference type="PIRSF" id="PIRSF000089">
    <property type="entry name" value="Electra_flavoP_a"/>
    <property type="match status" value="1"/>
</dbReference>
<evidence type="ECO:0000313" key="10">
    <source>
        <dbReference type="Proteomes" id="UP000446866"/>
    </source>
</evidence>
<dbReference type="GO" id="GO:0009055">
    <property type="term" value="F:electron transfer activity"/>
    <property type="evidence" value="ECO:0007669"/>
    <property type="project" value="InterPro"/>
</dbReference>
<keyword evidence="3" id="KW-0479">Metal-binding</keyword>
<dbReference type="GO" id="GO:0051536">
    <property type="term" value="F:iron-sulfur cluster binding"/>
    <property type="evidence" value="ECO:0007669"/>
    <property type="project" value="UniProtKB-KW"/>
</dbReference>
<evidence type="ECO:0000313" key="9">
    <source>
        <dbReference type="EMBL" id="NBH60999.1"/>
    </source>
</evidence>
<evidence type="ECO:0000256" key="5">
    <source>
        <dbReference type="ARBA" id="ARBA00023004"/>
    </source>
</evidence>
<dbReference type="InterPro" id="IPR033947">
    <property type="entry name" value="ETF_alpha_N"/>
</dbReference>
<dbReference type="AlphaFoldDB" id="A0A845QGM2"/>
<dbReference type="PANTHER" id="PTHR43153:SF1">
    <property type="entry name" value="ELECTRON TRANSFER FLAVOPROTEIN SUBUNIT ALPHA, MITOCHONDRIAL"/>
    <property type="match status" value="1"/>
</dbReference>
<dbReference type="PROSITE" id="PS00198">
    <property type="entry name" value="4FE4S_FER_1"/>
    <property type="match status" value="1"/>
</dbReference>
<sequence length="427" mass="46280">MAIKIINDKCKGCSLCAKACPFDALKIVDRIAVVDEGKCTNCNACIAKCNFDAIEAAPEAEKVDLSAYKHIWVFAEQRQGKIQNVALELLGEGKKLAKDISEDTQICAVLIGNNIDHLAQECFEYGAEKVYMVQDPLLENFTTDGYTKVMKQLIDEYKPEIVLYGATHIGRDFAPRIAARCNTGLTADCTHLDVKVSKYIEFAKANTTLDTSTLDPNDPSTGIKQTRPAFGGNLMATIICPKTRPQMSTVRPGVMQKQERQAGATGEIVNVKPEISKEDVRIEIKDIVKSMKEMVSLTDAKIICSGGRGLGDASGFELMKQFADKVGGVVGSSRAAVDAGWIDHSHQVGQTGTTVKPEIYFACGISGAIQHLAGMQTSGCIVAINKDPDAPIMEVADYAIVGDLYKVIPEIIAEWENAEALYDATTK</sequence>
<dbReference type="FunFam" id="3.40.50.1220:FF:000001">
    <property type="entry name" value="Electron transfer flavoprotein, alpha subunit"/>
    <property type="match status" value="1"/>
</dbReference>
<evidence type="ECO:0000256" key="6">
    <source>
        <dbReference type="ARBA" id="ARBA00023014"/>
    </source>
</evidence>
<comment type="cofactor">
    <cofactor evidence="7">
        <name>FAD</name>
        <dbReference type="ChEBI" id="CHEBI:57692"/>
    </cofactor>
    <text evidence="7">Binds 1 FAD per dimer.</text>
</comment>
<keyword evidence="2" id="KW-0285">Flavoprotein</keyword>
<dbReference type="RefSeq" id="WP_160201271.1">
    <property type="nucleotide sequence ID" value="NZ_QXWK01000008.1"/>
</dbReference>
<feature type="domain" description="4Fe-4S ferredoxin-type" evidence="8">
    <location>
        <begin position="1"/>
        <end position="30"/>
    </location>
</feature>
<dbReference type="InterPro" id="IPR017900">
    <property type="entry name" value="4Fe4S_Fe_S_CS"/>
</dbReference>
<dbReference type="CDD" id="cd01715">
    <property type="entry name" value="ETF_alpha"/>
    <property type="match status" value="1"/>
</dbReference>
<evidence type="ECO:0000256" key="4">
    <source>
        <dbReference type="ARBA" id="ARBA00022827"/>
    </source>
</evidence>
<dbReference type="SUPFAM" id="SSF52467">
    <property type="entry name" value="DHS-like NAD/FAD-binding domain"/>
    <property type="match status" value="1"/>
</dbReference>
<gene>
    <name evidence="9" type="ORF">D0435_04950</name>
</gene>
<proteinExistence type="inferred from homology"/>
<name>A0A845QGM2_9FIRM</name>
<dbReference type="Proteomes" id="UP000446866">
    <property type="component" value="Unassembled WGS sequence"/>
</dbReference>
<protein>
    <submittedName>
        <fullName evidence="9">4Fe-4S dicluster domain-containing protein</fullName>
    </submittedName>
</protein>
<dbReference type="EMBL" id="QXWK01000008">
    <property type="protein sequence ID" value="NBH60999.1"/>
    <property type="molecule type" value="Genomic_DNA"/>
</dbReference>
<dbReference type="Pfam" id="PF01012">
    <property type="entry name" value="ETF"/>
    <property type="match status" value="1"/>
</dbReference>
<dbReference type="Gene3D" id="3.40.50.1220">
    <property type="entry name" value="TPP-binding domain"/>
    <property type="match status" value="1"/>
</dbReference>
<dbReference type="GO" id="GO:0033539">
    <property type="term" value="P:fatty acid beta-oxidation using acyl-CoA dehydrogenase"/>
    <property type="evidence" value="ECO:0007669"/>
    <property type="project" value="TreeGrafter"/>
</dbReference>
<dbReference type="InterPro" id="IPR014731">
    <property type="entry name" value="ETF_asu_C"/>
</dbReference>